<feature type="compositionally biased region" description="Basic and acidic residues" evidence="3">
    <location>
        <begin position="112"/>
        <end position="137"/>
    </location>
</feature>
<accession>A0A484NEU4</accession>
<evidence type="ECO:0000256" key="1">
    <source>
        <dbReference type="ARBA" id="ARBA00004123"/>
    </source>
</evidence>
<dbReference type="InterPro" id="IPR003958">
    <property type="entry name" value="CBFA_NFYB_domain"/>
</dbReference>
<name>A0A484NEU4_9ASTE</name>
<gene>
    <name evidence="5" type="ORF">CCAM_LOCUS40692</name>
</gene>
<evidence type="ECO:0000259" key="4">
    <source>
        <dbReference type="Pfam" id="PF00808"/>
    </source>
</evidence>
<feature type="region of interest" description="Disordered" evidence="3">
    <location>
        <begin position="1"/>
        <end position="346"/>
    </location>
</feature>
<reference evidence="5 6" key="1">
    <citation type="submission" date="2018-04" db="EMBL/GenBank/DDBJ databases">
        <authorList>
            <person name="Vogel A."/>
        </authorList>
    </citation>
    <scope>NUCLEOTIDE SEQUENCE [LARGE SCALE GENOMIC DNA]</scope>
</reference>
<keyword evidence="2" id="KW-0539">Nucleus</keyword>
<proteinExistence type="predicted"/>
<dbReference type="PANTHER" id="PTHR10252:SF93">
    <property type="entry name" value="DNA POLYMERASE II SUBUNIT B3-1"/>
    <property type="match status" value="1"/>
</dbReference>
<keyword evidence="6" id="KW-1185">Reference proteome</keyword>
<dbReference type="Gene3D" id="1.10.20.10">
    <property type="entry name" value="Histone, subunit A"/>
    <property type="match status" value="1"/>
</dbReference>
<feature type="compositionally biased region" description="Basic and acidic residues" evidence="3">
    <location>
        <begin position="1"/>
        <end position="11"/>
    </location>
</feature>
<dbReference type="InterPro" id="IPR009072">
    <property type="entry name" value="Histone-fold"/>
</dbReference>
<comment type="subcellular location">
    <subcellularLocation>
        <location evidence="1">Nucleus</location>
    </subcellularLocation>
</comment>
<feature type="compositionally biased region" description="Low complexity" evidence="3">
    <location>
        <begin position="258"/>
        <end position="269"/>
    </location>
</feature>
<dbReference type="GO" id="GO:0005634">
    <property type="term" value="C:nucleus"/>
    <property type="evidence" value="ECO:0007669"/>
    <property type="project" value="UniProtKB-SubCell"/>
</dbReference>
<dbReference type="OrthoDB" id="636685at2759"/>
<evidence type="ECO:0000313" key="6">
    <source>
        <dbReference type="Proteomes" id="UP000595140"/>
    </source>
</evidence>
<dbReference type="Proteomes" id="UP000595140">
    <property type="component" value="Unassembled WGS sequence"/>
</dbReference>
<dbReference type="GO" id="GO:0000976">
    <property type="term" value="F:transcription cis-regulatory region binding"/>
    <property type="evidence" value="ECO:0007669"/>
    <property type="project" value="TreeGrafter"/>
</dbReference>
<dbReference type="PANTHER" id="PTHR10252">
    <property type="entry name" value="HISTONE-LIKE TRANSCRIPTION FACTOR CCAAT-RELATED"/>
    <property type="match status" value="1"/>
</dbReference>
<dbReference type="AlphaFoldDB" id="A0A484NEU4"/>
<protein>
    <recommendedName>
        <fullName evidence="4">Transcription factor CBF/NF-Y/archaeal histone domain-containing protein</fullName>
    </recommendedName>
</protein>
<dbReference type="EMBL" id="OOIL02006630">
    <property type="protein sequence ID" value="VFQ98916.1"/>
    <property type="molecule type" value="Genomic_DNA"/>
</dbReference>
<evidence type="ECO:0000313" key="5">
    <source>
        <dbReference type="EMBL" id="VFQ98916.1"/>
    </source>
</evidence>
<dbReference type="Pfam" id="PF00808">
    <property type="entry name" value="CBFD_NFYB_HMF"/>
    <property type="match status" value="1"/>
</dbReference>
<sequence length="452" mass="49842">MAKNRGGADTRKGRKVSQNRTQTKKKPATDSGRTAAIVAVNDDELETAAESAHSTDSEKGAGRGAAGIEFLSEEEDENEAEKGGNQFLNDEKVGDGDGANGNAYGNRLGKCQKLEKNPSTKRRDIEKEKQGEREVKKGKGNAGSSQQTKAEKNCNAKTKANRGLAVKQAKGAVSQEKKSKQTKNGEKEIKKKLDGKKEEILKVKESSNVKKNQKREVRESSGNTKTTPKKGDEKTNKRKQRVEDDEEVRGKVAKKVKSSSGSGDKSQSRQGKKDDSKRKKNGKLEEDDEEGIGPVVAKKVKSNGQISRVSKEVVEKRDIKSEKKVENGAKRVSDSKGKRKDQEEEEAAEKEVKCESILYKFPMSRVSRIIKSEISNTNVSQEATFVINKATEKFLDLFSKEAYACAFLARKPYVGYDHLSSVVCKRKRFDFLSDFVPEKIKAEEALANAEGG</sequence>
<evidence type="ECO:0000256" key="2">
    <source>
        <dbReference type="ARBA" id="ARBA00023242"/>
    </source>
</evidence>
<dbReference type="GO" id="GO:0046982">
    <property type="term" value="F:protein heterodimerization activity"/>
    <property type="evidence" value="ECO:0007669"/>
    <property type="project" value="InterPro"/>
</dbReference>
<feature type="compositionally biased region" description="Basic and acidic residues" evidence="3">
    <location>
        <begin position="175"/>
        <end position="219"/>
    </location>
</feature>
<dbReference type="SUPFAM" id="SSF47113">
    <property type="entry name" value="Histone-fold"/>
    <property type="match status" value="1"/>
</dbReference>
<feature type="compositionally biased region" description="Basic residues" evidence="3">
    <location>
        <begin position="12"/>
        <end position="26"/>
    </location>
</feature>
<feature type="domain" description="Transcription factor CBF/NF-Y/archaeal histone" evidence="4">
    <location>
        <begin position="360"/>
        <end position="423"/>
    </location>
</feature>
<organism evidence="5 6">
    <name type="scientific">Cuscuta campestris</name>
    <dbReference type="NCBI Taxonomy" id="132261"/>
    <lineage>
        <taxon>Eukaryota</taxon>
        <taxon>Viridiplantae</taxon>
        <taxon>Streptophyta</taxon>
        <taxon>Embryophyta</taxon>
        <taxon>Tracheophyta</taxon>
        <taxon>Spermatophyta</taxon>
        <taxon>Magnoliopsida</taxon>
        <taxon>eudicotyledons</taxon>
        <taxon>Gunneridae</taxon>
        <taxon>Pentapetalae</taxon>
        <taxon>asterids</taxon>
        <taxon>lamiids</taxon>
        <taxon>Solanales</taxon>
        <taxon>Convolvulaceae</taxon>
        <taxon>Cuscuteae</taxon>
        <taxon>Cuscuta</taxon>
        <taxon>Cuscuta subgen. Grammica</taxon>
        <taxon>Cuscuta sect. Cleistogrammica</taxon>
    </lineage>
</organism>
<evidence type="ECO:0000256" key="3">
    <source>
        <dbReference type="SAM" id="MobiDB-lite"/>
    </source>
</evidence>
<dbReference type="GO" id="GO:0006355">
    <property type="term" value="P:regulation of DNA-templated transcription"/>
    <property type="evidence" value="ECO:0007669"/>
    <property type="project" value="TreeGrafter"/>
</dbReference>
<feature type="compositionally biased region" description="Basic and acidic residues" evidence="3">
    <location>
        <begin position="309"/>
        <end position="342"/>
    </location>
</feature>
<dbReference type="InterPro" id="IPR050568">
    <property type="entry name" value="Transcr_DNA_Rep_Reg"/>
</dbReference>